<proteinExistence type="predicted"/>
<keyword evidence="2" id="KW-1185">Reference proteome</keyword>
<reference evidence="1" key="3">
    <citation type="submission" date="2023-05" db="EMBL/GenBank/DDBJ databases">
        <authorList>
            <person name="Smith C.H."/>
        </authorList>
    </citation>
    <scope>NUCLEOTIDE SEQUENCE</scope>
    <source>
        <strain evidence="1">CHS0354</strain>
        <tissue evidence="1">Mantle</tissue>
    </source>
</reference>
<dbReference type="InterPro" id="IPR043502">
    <property type="entry name" value="DNA/RNA_pol_sf"/>
</dbReference>
<protein>
    <submittedName>
        <fullName evidence="1">Uncharacterized protein</fullName>
    </submittedName>
</protein>
<comment type="caution">
    <text evidence="1">The sequence shown here is derived from an EMBL/GenBank/DDBJ whole genome shotgun (WGS) entry which is preliminary data.</text>
</comment>
<gene>
    <name evidence="1" type="ORF">CHS0354_000841</name>
</gene>
<dbReference type="Gene3D" id="3.30.70.270">
    <property type="match status" value="1"/>
</dbReference>
<organism evidence="1 2">
    <name type="scientific">Potamilus streckersoni</name>
    <dbReference type="NCBI Taxonomy" id="2493646"/>
    <lineage>
        <taxon>Eukaryota</taxon>
        <taxon>Metazoa</taxon>
        <taxon>Spiralia</taxon>
        <taxon>Lophotrochozoa</taxon>
        <taxon>Mollusca</taxon>
        <taxon>Bivalvia</taxon>
        <taxon>Autobranchia</taxon>
        <taxon>Heteroconchia</taxon>
        <taxon>Palaeoheterodonta</taxon>
        <taxon>Unionida</taxon>
        <taxon>Unionoidea</taxon>
        <taxon>Unionidae</taxon>
        <taxon>Ambleminae</taxon>
        <taxon>Lampsilini</taxon>
        <taxon>Potamilus</taxon>
    </lineage>
</organism>
<dbReference type="EMBL" id="JAEAOA010000086">
    <property type="protein sequence ID" value="KAK3579965.1"/>
    <property type="molecule type" value="Genomic_DNA"/>
</dbReference>
<sequence>MVKLKRIGCLGVVVNKTNITPPGVERIISGKVLDIGAAPSSAVILTAKKFTQRYYLQMAKSLVSGENTCILNPVLDPSEKYIKMYEKSVAVTCEAMTVDNEITSLDLQSQTAFIKDFGLYQFKVIVKDVLPGLFGKRHYVRRRFRNDITASATSTSFWLENESRKVSFVPEQCFMSWSHWSQRGVQTNPDKIKAVQKWSTTIEIKEARSFIGLCSYYKNFIRIFVVVVKAFDANSDLSSYNFILDNDASSLSISAGLPRSKIDRRRFQPTAAGR</sequence>
<reference evidence="1" key="1">
    <citation type="journal article" date="2021" name="Genome Biol. Evol.">
        <title>A High-Quality Reference Genome for a Parasitic Bivalve with Doubly Uniparental Inheritance (Bivalvia: Unionida).</title>
        <authorList>
            <person name="Smith C.H."/>
        </authorList>
    </citation>
    <scope>NUCLEOTIDE SEQUENCE</scope>
    <source>
        <strain evidence="1">CHS0354</strain>
    </source>
</reference>
<dbReference type="Proteomes" id="UP001195483">
    <property type="component" value="Unassembled WGS sequence"/>
</dbReference>
<evidence type="ECO:0000313" key="2">
    <source>
        <dbReference type="Proteomes" id="UP001195483"/>
    </source>
</evidence>
<evidence type="ECO:0000313" key="1">
    <source>
        <dbReference type="EMBL" id="KAK3579965.1"/>
    </source>
</evidence>
<reference evidence="1" key="2">
    <citation type="journal article" date="2021" name="Genome Biol. Evol.">
        <title>Developing a high-quality reference genome for a parasitic bivalve with doubly uniparental inheritance (Bivalvia: Unionida).</title>
        <authorList>
            <person name="Smith C.H."/>
        </authorList>
    </citation>
    <scope>NUCLEOTIDE SEQUENCE</scope>
    <source>
        <strain evidence="1">CHS0354</strain>
        <tissue evidence="1">Mantle</tissue>
    </source>
</reference>
<dbReference type="AlphaFoldDB" id="A0AAE0RUW7"/>
<accession>A0AAE0RUW7</accession>
<dbReference type="SUPFAM" id="SSF56672">
    <property type="entry name" value="DNA/RNA polymerases"/>
    <property type="match status" value="1"/>
</dbReference>
<dbReference type="InterPro" id="IPR043128">
    <property type="entry name" value="Rev_trsase/Diguanyl_cyclase"/>
</dbReference>
<name>A0AAE0RUW7_9BIVA</name>